<keyword evidence="1" id="KW-1185">Reference proteome</keyword>
<reference evidence="2" key="1">
    <citation type="submission" date="2025-08" db="UniProtKB">
        <authorList>
            <consortium name="RefSeq"/>
        </authorList>
    </citation>
    <scope>IDENTIFICATION</scope>
    <source>
        <tissue evidence="2">Muscle</tissue>
    </source>
</reference>
<gene>
    <name evidence="2" type="primary">LOC104947713</name>
</gene>
<dbReference type="AlphaFoldDB" id="A0A6I9NCM3"/>
<proteinExistence type="predicted"/>
<name>A0A6I9NCM3_9TELE</name>
<protein>
    <submittedName>
        <fullName evidence="2">Uncharacterized protein isoform X1</fullName>
    </submittedName>
</protein>
<accession>A0A6I9NCM3</accession>
<organism evidence="1 2">
    <name type="scientific">Notothenia coriiceps</name>
    <name type="common">black rockcod</name>
    <dbReference type="NCBI Taxonomy" id="8208"/>
    <lineage>
        <taxon>Eukaryota</taxon>
        <taxon>Metazoa</taxon>
        <taxon>Chordata</taxon>
        <taxon>Craniata</taxon>
        <taxon>Vertebrata</taxon>
        <taxon>Euteleostomi</taxon>
        <taxon>Actinopterygii</taxon>
        <taxon>Neopterygii</taxon>
        <taxon>Teleostei</taxon>
        <taxon>Neoteleostei</taxon>
        <taxon>Acanthomorphata</taxon>
        <taxon>Eupercaria</taxon>
        <taxon>Perciformes</taxon>
        <taxon>Notothenioidei</taxon>
        <taxon>Nototheniidae</taxon>
        <taxon>Notothenia</taxon>
    </lineage>
</organism>
<dbReference type="GeneID" id="104947713"/>
<dbReference type="OrthoDB" id="8964506at2759"/>
<evidence type="ECO:0000313" key="1">
    <source>
        <dbReference type="Proteomes" id="UP000504611"/>
    </source>
</evidence>
<sequence>MPGGSTKRQCPHCLEKSNCANRRCTKCGKMLELKPRHTARMKDFRQNAKDWAQKVHWSRNQSKIFDNSVLMVEKLKALGYFPLLFWGKYHNKNKKWTAQLQCPFELPLVAHAVLEKMVCLFEGFLEEEEFGPVVAGEMEAGKEKEQVVEVEKEEFEAEKKAIDRKRAVKISAKKKRGKKKQNKEEVCEYHSKLDAFPVQSVSKTRESKGCKEVLVHWLPCPAW</sequence>
<evidence type="ECO:0000313" key="2">
    <source>
        <dbReference type="RefSeq" id="XP_010772085.1"/>
    </source>
</evidence>
<dbReference type="Proteomes" id="UP000504611">
    <property type="component" value="Unplaced"/>
</dbReference>
<dbReference type="RefSeq" id="XP_010772085.1">
    <property type="nucleotide sequence ID" value="XM_010773783.1"/>
</dbReference>
<dbReference type="KEGG" id="ncc:104947713"/>